<reference evidence="1 2" key="1">
    <citation type="submission" date="2021-05" db="EMBL/GenBank/DDBJ databases">
        <title>A novel Methanospirillum isolate from a pyrite-forming mixed culture.</title>
        <authorList>
            <person name="Bunk B."/>
            <person name="Sproer C."/>
            <person name="Spring S."/>
            <person name="Pester M."/>
        </authorList>
    </citation>
    <scope>NUCLEOTIDE SEQUENCE [LARGE SCALE GENOMIC DNA]</scope>
    <source>
        <strain evidence="1 2">J.3.6.1-F.2.7.3</strain>
    </source>
</reference>
<evidence type="ECO:0000313" key="2">
    <source>
        <dbReference type="Proteomes" id="UP000680656"/>
    </source>
</evidence>
<dbReference type="GeneID" id="65096240"/>
<dbReference type="AlphaFoldDB" id="A0A8E7B2D9"/>
<dbReference type="Proteomes" id="UP000680656">
    <property type="component" value="Chromosome"/>
</dbReference>
<organism evidence="1 2">
    <name type="scientific">Methanospirillum purgamenti</name>
    <dbReference type="NCBI Taxonomy" id="2834276"/>
    <lineage>
        <taxon>Archaea</taxon>
        <taxon>Methanobacteriati</taxon>
        <taxon>Methanobacteriota</taxon>
        <taxon>Stenosarchaea group</taxon>
        <taxon>Methanomicrobia</taxon>
        <taxon>Methanomicrobiales</taxon>
        <taxon>Methanospirillaceae</taxon>
        <taxon>Methanospirillum</taxon>
    </lineage>
</organism>
<dbReference type="EMBL" id="CP075546">
    <property type="protein sequence ID" value="QVV89619.1"/>
    <property type="molecule type" value="Genomic_DNA"/>
</dbReference>
<evidence type="ECO:0000313" key="1">
    <source>
        <dbReference type="EMBL" id="QVV89619.1"/>
    </source>
</evidence>
<dbReference type="Gene3D" id="3.40.50.620">
    <property type="entry name" value="HUPs"/>
    <property type="match status" value="1"/>
</dbReference>
<dbReference type="KEGG" id="mrtj:KHC33_03610"/>
<proteinExistence type="predicted"/>
<sequence length="209" mass="23392">MCATHLAADILIRTKRTIRIQGGLGKKPVLSIIWDGSARYLLLYILGCIVGNRPNMEFVILHINSGCNHQDSPSNQVPFPSGITIREEYLQYEHITEVVTSSGSDRIVQALTLDDEAEQVLSSLLSGDCCSLICSDQTFPVPCLTPLREIPYTELMMVADYWGVPIQEKKGEESDIRKIVTDLTNNHPSLPFSLLNYRDRLCELGKNQI</sequence>
<accession>A0A8E7B2D9</accession>
<dbReference type="RefSeq" id="WP_214420411.1">
    <property type="nucleotide sequence ID" value="NZ_CP075546.1"/>
</dbReference>
<name>A0A8E7B2D9_9EURY</name>
<protein>
    <submittedName>
        <fullName evidence="1">Uncharacterized protein</fullName>
    </submittedName>
</protein>
<dbReference type="InterPro" id="IPR014729">
    <property type="entry name" value="Rossmann-like_a/b/a_fold"/>
</dbReference>
<dbReference type="SUPFAM" id="SSF52402">
    <property type="entry name" value="Adenine nucleotide alpha hydrolases-like"/>
    <property type="match status" value="1"/>
</dbReference>
<gene>
    <name evidence="1" type="ORF">KHC33_03610</name>
</gene>
<keyword evidence="2" id="KW-1185">Reference proteome</keyword>